<evidence type="ECO:0000313" key="2">
    <source>
        <dbReference type="Proteomes" id="UP000183832"/>
    </source>
</evidence>
<protein>
    <submittedName>
        <fullName evidence="1">CLUMA_CG012757, isoform A</fullName>
    </submittedName>
</protein>
<organism evidence="1 2">
    <name type="scientific">Clunio marinus</name>
    <dbReference type="NCBI Taxonomy" id="568069"/>
    <lineage>
        <taxon>Eukaryota</taxon>
        <taxon>Metazoa</taxon>
        <taxon>Ecdysozoa</taxon>
        <taxon>Arthropoda</taxon>
        <taxon>Hexapoda</taxon>
        <taxon>Insecta</taxon>
        <taxon>Pterygota</taxon>
        <taxon>Neoptera</taxon>
        <taxon>Endopterygota</taxon>
        <taxon>Diptera</taxon>
        <taxon>Nematocera</taxon>
        <taxon>Chironomoidea</taxon>
        <taxon>Chironomidae</taxon>
        <taxon>Clunio</taxon>
    </lineage>
</organism>
<reference evidence="1 2" key="1">
    <citation type="submission" date="2015-04" db="EMBL/GenBank/DDBJ databases">
        <authorList>
            <person name="Syromyatnikov M.Y."/>
            <person name="Popov V.N."/>
        </authorList>
    </citation>
    <scope>NUCLEOTIDE SEQUENCE [LARGE SCALE GENOMIC DNA]</scope>
</reference>
<keyword evidence="2" id="KW-1185">Reference proteome</keyword>
<gene>
    <name evidence="1" type="ORF">CLUMA_CG012757</name>
</gene>
<dbReference type="EMBL" id="CVRI01000050">
    <property type="protein sequence ID" value="CRK99348.1"/>
    <property type="molecule type" value="Genomic_DNA"/>
</dbReference>
<proteinExistence type="predicted"/>
<dbReference type="Proteomes" id="UP000183832">
    <property type="component" value="Unassembled WGS sequence"/>
</dbReference>
<accession>A0A1J1III3</accession>
<sequence>MKLRNQMALLTRLRDNPSLRFVCWDVNKRIFNEVRVSDILLIFSDKIIMEQYKELKWFGINN</sequence>
<dbReference type="AlphaFoldDB" id="A0A1J1III3"/>
<name>A0A1J1III3_9DIPT</name>
<evidence type="ECO:0000313" key="1">
    <source>
        <dbReference type="EMBL" id="CRK99348.1"/>
    </source>
</evidence>